<dbReference type="SUPFAM" id="SSF52402">
    <property type="entry name" value="Adenine nucleotide alpha hydrolases-like"/>
    <property type="match status" value="2"/>
</dbReference>
<protein>
    <submittedName>
        <fullName evidence="3">Nucleotide-binding universal stress UspA family protein</fullName>
    </submittedName>
</protein>
<comment type="similarity">
    <text evidence="1">Belongs to the universal stress protein A family.</text>
</comment>
<proteinExistence type="inferred from homology"/>
<dbReference type="OrthoDB" id="267918at2"/>
<dbReference type="InterPro" id="IPR014729">
    <property type="entry name" value="Rossmann-like_a/b/a_fold"/>
</dbReference>
<dbReference type="PANTHER" id="PTHR46268:SF6">
    <property type="entry name" value="UNIVERSAL STRESS PROTEIN UP12"/>
    <property type="match status" value="1"/>
</dbReference>
<sequence length="303" mass="32038">MAAQLQVPSGAVVVGVDGSDRSVRAVDWAAAEAERRGAPLHLVYAFEWPALTEGYEPMSSDEMLQPGNRMVEEHVARVRETHPGLAVSGQAALGRPSVVLVEASRRAAVVVVGARGLGRFTGPLLGSVSQKVAAHAHGPVIVVRQQVADLPGPVVVGADPEDPPREALTYAFEEARRRGTGVLVVAVSHELPFRAEYPEAALLRMSQQVEWAERHLRQIVDELAAEHDGVPVDLRISNAYPVDAIVEAAGTQSLVVVGSRGHGGLASVLLGSISRGVLHRAPVVAVVRVFHEPVVETAETAGT</sequence>
<feature type="domain" description="UspA" evidence="2">
    <location>
        <begin position="153"/>
        <end position="284"/>
    </location>
</feature>
<keyword evidence="4" id="KW-1185">Reference proteome</keyword>
<dbReference type="EMBL" id="PDJI01000004">
    <property type="protein sequence ID" value="PFG39551.1"/>
    <property type="molecule type" value="Genomic_DNA"/>
</dbReference>
<evidence type="ECO:0000313" key="4">
    <source>
        <dbReference type="Proteomes" id="UP000222106"/>
    </source>
</evidence>
<dbReference type="Pfam" id="PF00582">
    <property type="entry name" value="Usp"/>
    <property type="match status" value="2"/>
</dbReference>
<name>A0A2A9EM06_9MICO</name>
<dbReference type="PANTHER" id="PTHR46268">
    <property type="entry name" value="STRESS RESPONSE PROTEIN NHAX"/>
    <property type="match status" value="1"/>
</dbReference>
<evidence type="ECO:0000256" key="1">
    <source>
        <dbReference type="ARBA" id="ARBA00008791"/>
    </source>
</evidence>
<dbReference type="Gene3D" id="3.40.50.620">
    <property type="entry name" value="HUPs"/>
    <property type="match status" value="2"/>
</dbReference>
<evidence type="ECO:0000259" key="2">
    <source>
        <dbReference type="Pfam" id="PF00582"/>
    </source>
</evidence>
<dbReference type="InterPro" id="IPR006016">
    <property type="entry name" value="UspA"/>
</dbReference>
<dbReference type="RefSeq" id="WP_098483634.1">
    <property type="nucleotide sequence ID" value="NZ_PDJI01000004.1"/>
</dbReference>
<dbReference type="AlphaFoldDB" id="A0A2A9EM06"/>
<reference evidence="3 4" key="1">
    <citation type="submission" date="2017-10" db="EMBL/GenBank/DDBJ databases">
        <title>Sequencing the genomes of 1000 actinobacteria strains.</title>
        <authorList>
            <person name="Klenk H.-P."/>
        </authorList>
    </citation>
    <scope>NUCLEOTIDE SEQUENCE [LARGE SCALE GENOMIC DNA]</scope>
    <source>
        <strain evidence="3 4">DSM 21838</strain>
    </source>
</reference>
<dbReference type="CDD" id="cd00293">
    <property type="entry name" value="USP-like"/>
    <property type="match status" value="1"/>
</dbReference>
<dbReference type="Proteomes" id="UP000222106">
    <property type="component" value="Unassembled WGS sequence"/>
</dbReference>
<evidence type="ECO:0000313" key="3">
    <source>
        <dbReference type="EMBL" id="PFG39551.1"/>
    </source>
</evidence>
<feature type="domain" description="UspA" evidence="2">
    <location>
        <begin position="12"/>
        <end position="144"/>
    </location>
</feature>
<organism evidence="3 4">
    <name type="scientific">Georgenia soli</name>
    <dbReference type="NCBI Taxonomy" id="638953"/>
    <lineage>
        <taxon>Bacteria</taxon>
        <taxon>Bacillati</taxon>
        <taxon>Actinomycetota</taxon>
        <taxon>Actinomycetes</taxon>
        <taxon>Micrococcales</taxon>
        <taxon>Bogoriellaceae</taxon>
        <taxon>Georgenia</taxon>
    </lineage>
</organism>
<comment type="caution">
    <text evidence="3">The sequence shown here is derived from an EMBL/GenBank/DDBJ whole genome shotgun (WGS) entry which is preliminary data.</text>
</comment>
<dbReference type="PRINTS" id="PR01438">
    <property type="entry name" value="UNVRSLSTRESS"/>
</dbReference>
<gene>
    <name evidence="3" type="ORF">ATJ97_2061</name>
</gene>
<dbReference type="InterPro" id="IPR006015">
    <property type="entry name" value="Universal_stress_UspA"/>
</dbReference>
<accession>A0A2A9EM06</accession>